<protein>
    <recommendedName>
        <fullName evidence="3 12">Ribokinase</fullName>
        <shortName evidence="12">RK</shortName>
        <ecNumber evidence="2 12">2.7.1.15</ecNumber>
    </recommendedName>
</protein>
<dbReference type="InterPro" id="IPR011611">
    <property type="entry name" value="PfkB_dom"/>
</dbReference>
<evidence type="ECO:0000259" key="13">
    <source>
        <dbReference type="Pfam" id="PF00294"/>
    </source>
</evidence>
<dbReference type="PANTHER" id="PTHR10584:SF166">
    <property type="entry name" value="RIBOKINASE"/>
    <property type="match status" value="1"/>
</dbReference>
<comment type="subunit">
    <text evidence="12">Homodimer.</text>
</comment>
<dbReference type="Pfam" id="PF00294">
    <property type="entry name" value="PfkB"/>
    <property type="match status" value="1"/>
</dbReference>
<keyword evidence="6 12" id="KW-0547">Nucleotide-binding</keyword>
<keyword evidence="11 12" id="KW-0119">Carbohydrate metabolism</keyword>
<name>A0ABU2JMJ1_9ACTN</name>
<organism evidence="14 15">
    <name type="scientific">Streptomyces chisholmiae</name>
    <dbReference type="NCBI Taxonomy" id="3075540"/>
    <lineage>
        <taxon>Bacteria</taxon>
        <taxon>Bacillati</taxon>
        <taxon>Actinomycetota</taxon>
        <taxon>Actinomycetes</taxon>
        <taxon>Kitasatosporales</taxon>
        <taxon>Streptomycetaceae</taxon>
        <taxon>Streptomyces</taxon>
    </lineage>
</organism>
<comment type="catalytic activity">
    <reaction evidence="12">
        <text>D-ribose + ATP = D-ribose 5-phosphate + ADP + H(+)</text>
        <dbReference type="Rhea" id="RHEA:13697"/>
        <dbReference type="ChEBI" id="CHEBI:15378"/>
        <dbReference type="ChEBI" id="CHEBI:30616"/>
        <dbReference type="ChEBI" id="CHEBI:47013"/>
        <dbReference type="ChEBI" id="CHEBI:78346"/>
        <dbReference type="ChEBI" id="CHEBI:456216"/>
        <dbReference type="EC" id="2.7.1.15"/>
    </reaction>
</comment>
<evidence type="ECO:0000256" key="11">
    <source>
        <dbReference type="ARBA" id="ARBA00023277"/>
    </source>
</evidence>
<feature type="binding site" evidence="12">
    <location>
        <position position="290"/>
    </location>
    <ligand>
        <name>K(+)</name>
        <dbReference type="ChEBI" id="CHEBI:29103"/>
    </ligand>
</feature>
<dbReference type="InterPro" id="IPR029056">
    <property type="entry name" value="Ribokinase-like"/>
</dbReference>
<dbReference type="EMBL" id="JAVREO010000003">
    <property type="protein sequence ID" value="MDT0265914.1"/>
    <property type="molecule type" value="Genomic_DNA"/>
</dbReference>
<keyword evidence="8 12" id="KW-0067">ATP-binding</keyword>
<keyword evidence="10 12" id="KW-0630">Potassium</keyword>
<evidence type="ECO:0000256" key="12">
    <source>
        <dbReference type="HAMAP-Rule" id="MF_01987"/>
    </source>
</evidence>
<dbReference type="GO" id="GO:0004747">
    <property type="term" value="F:ribokinase activity"/>
    <property type="evidence" value="ECO:0007669"/>
    <property type="project" value="UniProtKB-EC"/>
</dbReference>
<comment type="similarity">
    <text evidence="12">Belongs to the carbohydrate kinase PfkB family. Ribokinase subfamily.</text>
</comment>
<feature type="active site" description="Proton acceptor" evidence="12">
    <location>
        <position position="255"/>
    </location>
</feature>
<evidence type="ECO:0000256" key="6">
    <source>
        <dbReference type="ARBA" id="ARBA00022741"/>
    </source>
</evidence>
<dbReference type="SUPFAM" id="SSF53613">
    <property type="entry name" value="Ribokinase-like"/>
    <property type="match status" value="1"/>
</dbReference>
<evidence type="ECO:0000256" key="8">
    <source>
        <dbReference type="ARBA" id="ARBA00022840"/>
    </source>
</evidence>
<keyword evidence="7 12" id="KW-0418">Kinase</keyword>
<evidence type="ECO:0000256" key="7">
    <source>
        <dbReference type="ARBA" id="ARBA00022777"/>
    </source>
</evidence>
<evidence type="ECO:0000256" key="9">
    <source>
        <dbReference type="ARBA" id="ARBA00022842"/>
    </source>
</evidence>
<dbReference type="PRINTS" id="PR00990">
    <property type="entry name" value="RIBOKINASE"/>
</dbReference>
<feature type="binding site" evidence="12">
    <location>
        <position position="251"/>
    </location>
    <ligand>
        <name>K(+)</name>
        <dbReference type="ChEBI" id="CHEBI:29103"/>
    </ligand>
</feature>
<comment type="similarity">
    <text evidence="1">Belongs to the carbohydrate kinase pfkB family.</text>
</comment>
<evidence type="ECO:0000256" key="10">
    <source>
        <dbReference type="ARBA" id="ARBA00022958"/>
    </source>
</evidence>
<gene>
    <name evidence="12" type="primary">rbsK</name>
    <name evidence="14" type="ORF">RM844_06370</name>
</gene>
<dbReference type="CDD" id="cd01174">
    <property type="entry name" value="ribokinase"/>
    <property type="match status" value="1"/>
</dbReference>
<comment type="pathway">
    <text evidence="12">Carbohydrate metabolism; D-ribose degradation; D-ribose 5-phosphate from beta-D-ribopyranose: step 2/2.</text>
</comment>
<feature type="binding site" evidence="12">
    <location>
        <position position="182"/>
    </location>
    <ligand>
        <name>ATP</name>
        <dbReference type="ChEBI" id="CHEBI:30616"/>
    </ligand>
</feature>
<dbReference type="Proteomes" id="UP001183410">
    <property type="component" value="Unassembled WGS sequence"/>
</dbReference>
<feature type="binding site" evidence="12">
    <location>
        <begin position="254"/>
        <end position="255"/>
    </location>
    <ligand>
        <name>ATP</name>
        <dbReference type="ChEBI" id="CHEBI:30616"/>
    </ligand>
</feature>
<accession>A0ABU2JMJ1</accession>
<evidence type="ECO:0000313" key="15">
    <source>
        <dbReference type="Proteomes" id="UP001183410"/>
    </source>
</evidence>
<keyword evidence="12" id="KW-0963">Cytoplasm</keyword>
<dbReference type="EC" id="2.7.1.15" evidence="2 12"/>
<feature type="binding site" evidence="12">
    <location>
        <position position="138"/>
    </location>
    <ligand>
        <name>substrate</name>
    </ligand>
</feature>
<keyword evidence="5 12" id="KW-0479">Metal-binding</keyword>
<dbReference type="PROSITE" id="PS00584">
    <property type="entry name" value="PFKB_KINASES_2"/>
    <property type="match status" value="1"/>
</dbReference>
<feature type="binding site" evidence="12">
    <location>
        <position position="255"/>
    </location>
    <ligand>
        <name>substrate</name>
    </ligand>
</feature>
<keyword evidence="15" id="KW-1185">Reference proteome</keyword>
<dbReference type="InterPro" id="IPR011877">
    <property type="entry name" value="Ribokinase"/>
</dbReference>
<feature type="binding site" evidence="12">
    <location>
        <position position="249"/>
    </location>
    <ligand>
        <name>K(+)</name>
        <dbReference type="ChEBI" id="CHEBI:29103"/>
    </ligand>
</feature>
<keyword evidence="9 12" id="KW-0460">Magnesium</keyword>
<evidence type="ECO:0000256" key="3">
    <source>
        <dbReference type="ARBA" id="ARBA00016943"/>
    </source>
</evidence>
<feature type="domain" description="Carbohydrate kinase PfkB" evidence="13">
    <location>
        <begin position="3"/>
        <end position="297"/>
    </location>
</feature>
<comment type="cofactor">
    <cofactor evidence="12">
        <name>Mg(2+)</name>
        <dbReference type="ChEBI" id="CHEBI:18420"/>
    </cofactor>
    <text evidence="12">Requires a divalent cation, most likely magnesium in vivo, as an electrophilic catalyst to aid phosphoryl group transfer. It is the chelate of the metal and the nucleotide that is the actual substrate.</text>
</comment>
<evidence type="ECO:0000256" key="5">
    <source>
        <dbReference type="ARBA" id="ARBA00022723"/>
    </source>
</evidence>
<evidence type="ECO:0000256" key="2">
    <source>
        <dbReference type="ARBA" id="ARBA00012035"/>
    </source>
</evidence>
<dbReference type="RefSeq" id="WP_311665737.1">
    <property type="nucleotide sequence ID" value="NZ_JAVREO010000003.1"/>
</dbReference>
<comment type="activity regulation">
    <text evidence="12">Activated by a monovalent cation that binds near, but not in, the active site. The most likely occupant of the site in vivo is potassium. Ion binding induces a conformational change that may alter substrate affinity.</text>
</comment>
<comment type="caution">
    <text evidence="12">Lacks conserved residue(s) required for the propagation of feature annotation.</text>
</comment>
<dbReference type="InterPro" id="IPR002139">
    <property type="entry name" value="Ribo/fructo_kinase"/>
</dbReference>
<evidence type="ECO:0000313" key="14">
    <source>
        <dbReference type="EMBL" id="MDT0265914.1"/>
    </source>
</evidence>
<keyword evidence="4 12" id="KW-0808">Transferase</keyword>
<dbReference type="InterPro" id="IPR002173">
    <property type="entry name" value="Carboh/pur_kinase_PfkB_CS"/>
</dbReference>
<feature type="binding site" evidence="12">
    <location>
        <position position="285"/>
    </location>
    <ligand>
        <name>K(+)</name>
        <dbReference type="ChEBI" id="CHEBI:29103"/>
    </ligand>
</feature>
<reference evidence="15" key="1">
    <citation type="submission" date="2023-07" db="EMBL/GenBank/DDBJ databases">
        <title>30 novel species of actinomycetes from the DSMZ collection.</title>
        <authorList>
            <person name="Nouioui I."/>
        </authorList>
    </citation>
    <scope>NUCLEOTIDE SEQUENCE [LARGE SCALE GENOMIC DNA]</scope>
    <source>
        <strain evidence="15">DSM 44915</strain>
    </source>
</reference>
<comment type="caution">
    <text evidence="14">The sequence shown here is derived from an EMBL/GenBank/DDBJ whole genome shotgun (WGS) entry which is preliminary data.</text>
</comment>
<proteinExistence type="inferred from homology"/>
<feature type="binding site" evidence="12">
    <location>
        <begin position="218"/>
        <end position="223"/>
    </location>
    <ligand>
        <name>ATP</name>
        <dbReference type="ChEBI" id="CHEBI:30616"/>
    </ligand>
</feature>
<dbReference type="Gene3D" id="3.40.1190.20">
    <property type="match status" value="1"/>
</dbReference>
<evidence type="ECO:0000256" key="4">
    <source>
        <dbReference type="ARBA" id="ARBA00022679"/>
    </source>
</evidence>
<feature type="binding site" evidence="12">
    <location>
        <begin position="38"/>
        <end position="42"/>
    </location>
    <ligand>
        <name>substrate</name>
    </ligand>
</feature>
<evidence type="ECO:0000256" key="1">
    <source>
        <dbReference type="ARBA" id="ARBA00005380"/>
    </source>
</evidence>
<dbReference type="HAMAP" id="MF_01987">
    <property type="entry name" value="Ribokinase"/>
    <property type="match status" value="1"/>
</dbReference>
<feature type="binding site" evidence="12">
    <location>
        <position position="288"/>
    </location>
    <ligand>
        <name>K(+)</name>
        <dbReference type="ChEBI" id="CHEBI:29103"/>
    </ligand>
</feature>
<comment type="subcellular location">
    <subcellularLocation>
        <location evidence="12">Cytoplasm</location>
    </subcellularLocation>
</comment>
<sequence>MKIAVVGSYGVGLTMRVPKAPAAGETVSDGAFAEGPGGKGSNQAIGAARLGADVAFLTAVGDDAYGHAARALWEAEGVDAGQVVTGRGPTMVGFILVEPSGENRIAIAPGALDELTAESVAAFRPAIAAADVLVVSMEIPADAVSAALRIGREEGTTTLLNPAPARPLADADWPLIDVLTPNQTEAPVLLGLAEGHGLGDADLVAALRARTGGSVVLTRGGAGALVADAADQDGAPQVVPARRAARVVDTTGAGDSFTAALATALAGGQRLTTAVGFAAAAGAHTVSVAGVIPALPTREHLKTEIGTPR</sequence>
<dbReference type="PANTHER" id="PTHR10584">
    <property type="entry name" value="SUGAR KINASE"/>
    <property type="match status" value="1"/>
</dbReference>
<comment type="function">
    <text evidence="12">Catalyzes the phosphorylation of ribose at O-5 in a reaction requiring ATP and magnesium. The resulting D-ribose-5-phosphate can then be used either for sythesis of nucleotides, histidine, and tryptophan, or as a component of the pentose phosphate pathway.</text>
</comment>